<proteinExistence type="predicted"/>
<comment type="caution">
    <text evidence="1">The sequence shown here is derived from an EMBL/GenBank/DDBJ whole genome shotgun (WGS) entry which is preliminary data.</text>
</comment>
<reference evidence="1 2" key="1">
    <citation type="submission" date="2019-06" db="EMBL/GenBank/DDBJ databases">
        <title>A chromosomal-level reference genome of Carpinus fangiana (Coryloideae, Betulaceae).</title>
        <authorList>
            <person name="Yang X."/>
            <person name="Wang Z."/>
            <person name="Zhang L."/>
            <person name="Hao G."/>
            <person name="Liu J."/>
            <person name="Yang Y."/>
        </authorList>
    </citation>
    <scope>NUCLEOTIDE SEQUENCE [LARGE SCALE GENOMIC DNA]</scope>
    <source>
        <strain evidence="1">Cfa_2016G</strain>
        <tissue evidence="1">Leaf</tissue>
    </source>
</reference>
<dbReference type="AlphaFoldDB" id="A0A5N6L0M1"/>
<dbReference type="Proteomes" id="UP000327013">
    <property type="component" value="Unassembled WGS sequence"/>
</dbReference>
<dbReference type="EMBL" id="VIBQ01000038">
    <property type="protein sequence ID" value="KAB8446205.1"/>
    <property type="molecule type" value="Genomic_DNA"/>
</dbReference>
<evidence type="ECO:0000313" key="2">
    <source>
        <dbReference type="Proteomes" id="UP000327013"/>
    </source>
</evidence>
<sequence length="94" mass="10163">MAALGRCCQIAGKEAGERWRPATGYENHCCWTGEHSARSSRGRAAWGQGRGQPWRMAIAMAHLQAWLRFIGAGAGQVRRARGLGADVQDEGGAR</sequence>
<gene>
    <name evidence="1" type="ORF">FH972_025187</name>
</gene>
<name>A0A5N6L0M1_9ROSI</name>
<protein>
    <submittedName>
        <fullName evidence="1">Uncharacterized protein</fullName>
    </submittedName>
</protein>
<keyword evidence="2" id="KW-1185">Reference proteome</keyword>
<organism evidence="1 2">
    <name type="scientific">Carpinus fangiana</name>
    <dbReference type="NCBI Taxonomy" id="176857"/>
    <lineage>
        <taxon>Eukaryota</taxon>
        <taxon>Viridiplantae</taxon>
        <taxon>Streptophyta</taxon>
        <taxon>Embryophyta</taxon>
        <taxon>Tracheophyta</taxon>
        <taxon>Spermatophyta</taxon>
        <taxon>Magnoliopsida</taxon>
        <taxon>eudicotyledons</taxon>
        <taxon>Gunneridae</taxon>
        <taxon>Pentapetalae</taxon>
        <taxon>rosids</taxon>
        <taxon>fabids</taxon>
        <taxon>Fagales</taxon>
        <taxon>Betulaceae</taxon>
        <taxon>Carpinus</taxon>
    </lineage>
</organism>
<evidence type="ECO:0000313" key="1">
    <source>
        <dbReference type="EMBL" id="KAB8446205.1"/>
    </source>
</evidence>
<accession>A0A5N6L0M1</accession>